<protein>
    <recommendedName>
        <fullName evidence="3">Kinetochore protein Sos7 coiled-coil domain-containing protein</fullName>
    </recommendedName>
</protein>
<evidence type="ECO:0000313" key="4">
    <source>
        <dbReference type="EMBL" id="KIW50178.1"/>
    </source>
</evidence>
<dbReference type="GeneID" id="25333700"/>
<dbReference type="OrthoDB" id="18959at2759"/>
<evidence type="ECO:0000259" key="3">
    <source>
        <dbReference type="Pfam" id="PF20882"/>
    </source>
</evidence>
<dbReference type="PANTHER" id="PTHR37329">
    <property type="entry name" value="KINETOCHORE PROTEIN SOS7"/>
    <property type="match status" value="1"/>
</dbReference>
<feature type="region of interest" description="Disordered" evidence="2">
    <location>
        <begin position="37"/>
        <end position="64"/>
    </location>
</feature>
<dbReference type="HOGENOM" id="CLU_060160_0_0_1"/>
<accession>A0A0D2E3Y7</accession>
<dbReference type="Gene3D" id="1.10.287.1490">
    <property type="match status" value="1"/>
</dbReference>
<keyword evidence="5" id="KW-1185">Reference proteome</keyword>
<sequence>MASKNIDYSATLSSLRTQQAQHPLSILALAEPITASQSQPNISTAQPRPSDVSSHNASDLDNGQLTPSSLSADLAHYKDLFAKLRFSYLEQVTKEKYLRSIVGDPPLVVTHDDNLELEAKLAGMKSELKAKKEGVEALVKDMEAQATMLADVYEDIQMGMDVLETVPAEIETLRGQVEALKREVAGKRDGTGTGTTTTTNDPRMNMSLEATRQALAEQTGRTREIEEQIAALQRELPGKMERMEAVDRELAELDRRRNESARLAAEERKRKEMGGRDEVEELARWYRSQEVVLRGLGLGVEG</sequence>
<keyword evidence="1" id="KW-0175">Coiled coil</keyword>
<feature type="coiled-coil region" evidence="1">
    <location>
        <begin position="125"/>
        <end position="183"/>
    </location>
</feature>
<dbReference type="GO" id="GO:0000776">
    <property type="term" value="C:kinetochore"/>
    <property type="evidence" value="ECO:0007669"/>
    <property type="project" value="InterPro"/>
</dbReference>
<dbReference type="Pfam" id="PF20882">
    <property type="entry name" value="Sos7"/>
    <property type="match status" value="1"/>
</dbReference>
<evidence type="ECO:0000256" key="2">
    <source>
        <dbReference type="SAM" id="MobiDB-lite"/>
    </source>
</evidence>
<dbReference type="GO" id="GO:0034501">
    <property type="term" value="P:protein localization to kinetochore"/>
    <property type="evidence" value="ECO:0007669"/>
    <property type="project" value="InterPro"/>
</dbReference>
<dbReference type="GO" id="GO:0051315">
    <property type="term" value="P:attachment of mitotic spindle microtubules to kinetochore"/>
    <property type="evidence" value="ECO:0007669"/>
    <property type="project" value="TreeGrafter"/>
</dbReference>
<dbReference type="PANTHER" id="PTHR37329:SF1">
    <property type="entry name" value="KINETOCHORE PROTEIN SOS7"/>
    <property type="match status" value="1"/>
</dbReference>
<dbReference type="InterPro" id="IPR048781">
    <property type="entry name" value="Sos7_CC"/>
</dbReference>
<proteinExistence type="predicted"/>
<dbReference type="InterPro" id="IPR037475">
    <property type="entry name" value="Sos7"/>
</dbReference>
<feature type="region of interest" description="Disordered" evidence="2">
    <location>
        <begin position="255"/>
        <end position="277"/>
    </location>
</feature>
<dbReference type="STRING" id="348802.A0A0D2E3Y7"/>
<dbReference type="Proteomes" id="UP000054342">
    <property type="component" value="Unassembled WGS sequence"/>
</dbReference>
<dbReference type="EMBL" id="KN847323">
    <property type="protein sequence ID" value="KIW50178.1"/>
    <property type="molecule type" value="Genomic_DNA"/>
</dbReference>
<feature type="domain" description="Kinetochore protein Sos7 coiled-coil" evidence="3">
    <location>
        <begin position="79"/>
        <end position="153"/>
    </location>
</feature>
<reference evidence="4 5" key="1">
    <citation type="submission" date="2015-01" db="EMBL/GenBank/DDBJ databases">
        <title>The Genome Sequence of Exophiala xenobiotica CBS118157.</title>
        <authorList>
            <consortium name="The Broad Institute Genomics Platform"/>
            <person name="Cuomo C."/>
            <person name="de Hoog S."/>
            <person name="Gorbushina A."/>
            <person name="Stielow B."/>
            <person name="Teixiera M."/>
            <person name="Abouelleil A."/>
            <person name="Chapman S.B."/>
            <person name="Priest M."/>
            <person name="Young S.K."/>
            <person name="Wortman J."/>
            <person name="Nusbaum C."/>
            <person name="Birren B."/>
        </authorList>
    </citation>
    <scope>NUCLEOTIDE SEQUENCE [LARGE SCALE GENOMIC DNA]</scope>
    <source>
        <strain evidence="4 5">CBS 118157</strain>
    </source>
</reference>
<evidence type="ECO:0000256" key="1">
    <source>
        <dbReference type="SAM" id="Coils"/>
    </source>
</evidence>
<gene>
    <name evidence="4" type="ORF">PV05_11792</name>
</gene>
<dbReference type="AlphaFoldDB" id="A0A0D2E3Y7"/>
<organism evidence="4 5">
    <name type="scientific">Exophiala xenobiotica</name>
    <dbReference type="NCBI Taxonomy" id="348802"/>
    <lineage>
        <taxon>Eukaryota</taxon>
        <taxon>Fungi</taxon>
        <taxon>Dikarya</taxon>
        <taxon>Ascomycota</taxon>
        <taxon>Pezizomycotina</taxon>
        <taxon>Eurotiomycetes</taxon>
        <taxon>Chaetothyriomycetidae</taxon>
        <taxon>Chaetothyriales</taxon>
        <taxon>Herpotrichiellaceae</taxon>
        <taxon>Exophiala</taxon>
    </lineage>
</organism>
<name>A0A0D2E3Y7_9EURO</name>
<evidence type="ECO:0000313" key="5">
    <source>
        <dbReference type="Proteomes" id="UP000054342"/>
    </source>
</evidence>
<dbReference type="RefSeq" id="XP_013310762.1">
    <property type="nucleotide sequence ID" value="XM_013455308.1"/>
</dbReference>